<dbReference type="InterPro" id="IPR027417">
    <property type="entry name" value="P-loop_NTPase"/>
</dbReference>
<dbReference type="InterPro" id="IPR011629">
    <property type="entry name" value="CobW-like_C"/>
</dbReference>
<dbReference type="EMBL" id="CP071709">
    <property type="protein sequence ID" value="QVY61101.1"/>
    <property type="molecule type" value="Genomic_DNA"/>
</dbReference>
<keyword evidence="1" id="KW-0547">Nucleotide-binding</keyword>
<evidence type="ECO:0000256" key="5">
    <source>
        <dbReference type="ARBA" id="ARBA00049117"/>
    </source>
</evidence>
<accession>A0ABX8F9J7</accession>
<comment type="catalytic activity">
    <reaction evidence="5">
        <text>GTP + H2O = GDP + phosphate + H(+)</text>
        <dbReference type="Rhea" id="RHEA:19669"/>
        <dbReference type="ChEBI" id="CHEBI:15377"/>
        <dbReference type="ChEBI" id="CHEBI:15378"/>
        <dbReference type="ChEBI" id="CHEBI:37565"/>
        <dbReference type="ChEBI" id="CHEBI:43474"/>
        <dbReference type="ChEBI" id="CHEBI:58189"/>
    </reaction>
    <physiologicalReaction direction="left-to-right" evidence="5">
        <dbReference type="Rhea" id="RHEA:19670"/>
    </physiologicalReaction>
</comment>
<dbReference type="InterPro" id="IPR051316">
    <property type="entry name" value="Zinc-reg_GTPase_activator"/>
</dbReference>
<evidence type="ECO:0000256" key="4">
    <source>
        <dbReference type="ARBA" id="ARBA00034320"/>
    </source>
</evidence>
<keyword evidence="2" id="KW-0378">Hydrolase</keyword>
<dbReference type="Pfam" id="PF07683">
    <property type="entry name" value="CobW_C"/>
    <property type="match status" value="1"/>
</dbReference>
<evidence type="ECO:0000259" key="7">
    <source>
        <dbReference type="Pfam" id="PF07683"/>
    </source>
</evidence>
<evidence type="ECO:0000256" key="2">
    <source>
        <dbReference type="ARBA" id="ARBA00022801"/>
    </source>
</evidence>
<feature type="domain" description="CobW/HypB/UreG nucleotide-binding" evidence="6">
    <location>
        <begin position="5"/>
        <end position="188"/>
    </location>
</feature>
<evidence type="ECO:0000256" key="3">
    <source>
        <dbReference type="ARBA" id="ARBA00023186"/>
    </source>
</evidence>
<dbReference type="Gene3D" id="3.30.1220.10">
    <property type="entry name" value="CobW-like, C-terminal domain"/>
    <property type="match status" value="1"/>
</dbReference>
<evidence type="ECO:0000313" key="8">
    <source>
        <dbReference type="EMBL" id="QVY61101.1"/>
    </source>
</evidence>
<dbReference type="PANTHER" id="PTHR13748:SF62">
    <property type="entry name" value="COBW DOMAIN-CONTAINING PROTEIN"/>
    <property type="match status" value="1"/>
</dbReference>
<dbReference type="InterPro" id="IPR003495">
    <property type="entry name" value="CobW/HypB/UreG_nucleotide-bd"/>
</dbReference>
<dbReference type="Gene3D" id="3.40.50.300">
    <property type="entry name" value="P-loop containing nucleotide triphosphate hydrolases"/>
    <property type="match status" value="1"/>
</dbReference>
<sequence>MRKMPVYLINGFLGSGKTTMMLKMIKKLQDNGSKVAVLLNELGQTNLERHMFKEDNFFELLNGCICCSLQDDLKKVMHDLSGLYKNGTVDVAVIEGTGVANPGEIHEILNQHPFSDLFSLKESVCITDASMLQEYLSVFSSSKEVRNLQKQQIHHASYIVLNKIDLIDQKTDLEKVRKLVRKINADAALKETSYGDCIEDLFQTHSSLARTPIKNEEKYAHHREIKAVKIQNTANVGRNDIHRILSDLNEDMIRAKGTIYDQSEAQWYHFQYASGKLQWEKVKKMSSSRHGEIIFIGTNLSREKVLL</sequence>
<evidence type="ECO:0000259" key="6">
    <source>
        <dbReference type="Pfam" id="PF02492"/>
    </source>
</evidence>
<dbReference type="Pfam" id="PF02492">
    <property type="entry name" value="cobW"/>
    <property type="match status" value="1"/>
</dbReference>
<gene>
    <name evidence="8" type="ORF">J1899_19375</name>
</gene>
<keyword evidence="9" id="KW-1185">Reference proteome</keyword>
<dbReference type="CDD" id="cd03112">
    <property type="entry name" value="CobW-like"/>
    <property type="match status" value="1"/>
</dbReference>
<dbReference type="Proteomes" id="UP000679247">
    <property type="component" value="Chromosome"/>
</dbReference>
<proteinExistence type="inferred from homology"/>
<comment type="similarity">
    <text evidence="4">Belongs to the SIMIBI class G3E GTPase family. ZNG1 subfamily.</text>
</comment>
<dbReference type="SUPFAM" id="SSF52540">
    <property type="entry name" value="P-loop containing nucleoside triphosphate hydrolases"/>
    <property type="match status" value="1"/>
</dbReference>
<dbReference type="InterPro" id="IPR036627">
    <property type="entry name" value="CobW-likC_sf"/>
</dbReference>
<dbReference type="PANTHER" id="PTHR13748">
    <property type="entry name" value="COBW-RELATED"/>
    <property type="match status" value="1"/>
</dbReference>
<feature type="domain" description="CobW C-terminal" evidence="7">
    <location>
        <begin position="226"/>
        <end position="305"/>
    </location>
</feature>
<keyword evidence="3" id="KW-0143">Chaperone</keyword>
<evidence type="ECO:0000256" key="1">
    <source>
        <dbReference type="ARBA" id="ARBA00022741"/>
    </source>
</evidence>
<name>A0ABX8F9J7_9BACI</name>
<dbReference type="SUPFAM" id="SSF90002">
    <property type="entry name" value="Hypothetical protein YjiA, C-terminal domain"/>
    <property type="match status" value="1"/>
</dbReference>
<reference evidence="8 9" key="1">
    <citation type="submission" date="2021-03" db="EMBL/GenBank/DDBJ databases">
        <title>The first data on the complete genome of the tetrodotoxin-producing bacterium.</title>
        <authorList>
            <person name="Melnikova D.I."/>
            <person name="Nijland R."/>
            <person name="Magarlamov T.Y."/>
        </authorList>
    </citation>
    <scope>NUCLEOTIDE SEQUENCE [LARGE SCALE GENOMIC DNA]</scope>
    <source>
        <strain evidence="8 9">1839</strain>
    </source>
</reference>
<protein>
    <submittedName>
        <fullName evidence="8">GTP-binding protein</fullName>
    </submittedName>
</protein>
<organism evidence="8 9">
    <name type="scientific">Cytobacillus gottheilii</name>
    <dbReference type="NCBI Taxonomy" id="859144"/>
    <lineage>
        <taxon>Bacteria</taxon>
        <taxon>Bacillati</taxon>
        <taxon>Bacillota</taxon>
        <taxon>Bacilli</taxon>
        <taxon>Bacillales</taxon>
        <taxon>Bacillaceae</taxon>
        <taxon>Cytobacillus</taxon>
    </lineage>
</organism>
<dbReference type="RefSeq" id="WP_214476051.1">
    <property type="nucleotide sequence ID" value="NZ_CP071709.1"/>
</dbReference>
<evidence type="ECO:0000313" key="9">
    <source>
        <dbReference type="Proteomes" id="UP000679247"/>
    </source>
</evidence>